<sequence length="431" mass="47978">MTFGNSPVRLDDVFGVARDLPKNYVVRTSVDNRFVGALSRDQHIVVYGSSKQGKTCLRKFNLKDDDYIFVTCSNRWSLAQLHSAILSKAGYVVEGTSTKAVSGEAKVSAKFGGGFNLFGNKATAEAAAEGAGKRENKTETRPMELDPADVNDIISALDNAGCPRFIVLEDFHYLPEATQRDFAVALKAFHESSKYSFIVVGVWRDQNRLVQQNGDLTGRVVAIDADRWLTDELLQVIESGEKLLNITFSEQFKTSLLENCFSNVFVVQESCRLACERAGVYETQSTHREVDADAPELIKEAVDAHSARYTGFIINFAAGFQTSTLEMYKWLLWPVLNADVDDLEKGLNYGDLRSAINEQHPEAPINPGNITQALLSTASLQVGKMAIKPIILDYDETNRRLNVVDRSFLIWLQHQDRDELLALAELPIRNG</sequence>
<dbReference type="EMBL" id="CP020809">
    <property type="protein sequence ID" value="ART70909.1"/>
    <property type="molecule type" value="Genomic_DNA"/>
</dbReference>
<keyword evidence="2" id="KW-1185">Reference proteome</keyword>
<evidence type="ECO:0000313" key="2">
    <source>
        <dbReference type="Proteomes" id="UP000195331"/>
    </source>
</evidence>
<evidence type="ECO:0000313" key="1">
    <source>
        <dbReference type="EMBL" id="ART70909.1"/>
    </source>
</evidence>
<dbReference type="Gene3D" id="3.40.50.300">
    <property type="entry name" value="P-loop containing nucleotide triphosphate hydrolases"/>
    <property type="match status" value="1"/>
</dbReference>
<dbReference type="OrthoDB" id="2531964at2"/>
<accession>A0A1Y0C6R9</accession>
<dbReference type="KEGG" id="mdx:BTO20_22325"/>
<dbReference type="SUPFAM" id="SSF52540">
    <property type="entry name" value="P-loop containing nucleoside triphosphate hydrolases"/>
    <property type="match status" value="1"/>
</dbReference>
<dbReference type="AlphaFoldDB" id="A0A1Y0C6R9"/>
<dbReference type="InterPro" id="IPR027417">
    <property type="entry name" value="P-loop_NTPase"/>
</dbReference>
<name>A0A1Y0C6R9_9MYCO</name>
<dbReference type="Proteomes" id="UP000195331">
    <property type="component" value="Chromosome"/>
</dbReference>
<gene>
    <name evidence="1" type="ORF">BTO20_22325</name>
</gene>
<reference evidence="1 2" key="1">
    <citation type="submission" date="2017-04" db="EMBL/GenBank/DDBJ databases">
        <title>Whole Genome Sequence of 1,4-Dioxane Degrading Bacterium Mycobacterium dioxanotrophicus PH-06.</title>
        <authorList>
            <person name="He Y."/>
        </authorList>
    </citation>
    <scope>NUCLEOTIDE SEQUENCE [LARGE SCALE GENOMIC DNA]</scope>
    <source>
        <strain evidence="1 2">PH-06</strain>
    </source>
</reference>
<organism evidence="1 2">
    <name type="scientific">Mycobacterium dioxanotrophicus</name>
    <dbReference type="NCBI Taxonomy" id="482462"/>
    <lineage>
        <taxon>Bacteria</taxon>
        <taxon>Bacillati</taxon>
        <taxon>Actinomycetota</taxon>
        <taxon>Actinomycetes</taxon>
        <taxon>Mycobacteriales</taxon>
        <taxon>Mycobacteriaceae</taxon>
        <taxon>Mycobacterium</taxon>
    </lineage>
</organism>
<proteinExistence type="predicted"/>
<protein>
    <submittedName>
        <fullName evidence="1">Uncharacterized protein</fullName>
    </submittedName>
</protein>
<dbReference type="RefSeq" id="WP_087078326.1">
    <property type="nucleotide sequence ID" value="NZ_CP020809.1"/>
</dbReference>